<dbReference type="SUPFAM" id="SSF53056">
    <property type="entry name" value="beta-carbonic anhydrase, cab"/>
    <property type="match status" value="1"/>
</dbReference>
<dbReference type="Pfam" id="PF00916">
    <property type="entry name" value="Sulfate_transp"/>
    <property type="match status" value="1"/>
</dbReference>
<dbReference type="InterPro" id="IPR015892">
    <property type="entry name" value="Carbonic_anhydrase_CS"/>
</dbReference>
<feature type="binding site" evidence="11">
    <location>
        <position position="583"/>
    </location>
    <ligand>
        <name>Zn(2+)</name>
        <dbReference type="ChEBI" id="CHEBI:29105"/>
    </ligand>
</feature>
<keyword evidence="7" id="KW-0472">Membrane</keyword>
<evidence type="ECO:0000256" key="4">
    <source>
        <dbReference type="ARBA" id="ARBA00022692"/>
    </source>
</evidence>
<evidence type="ECO:0000256" key="11">
    <source>
        <dbReference type="PIRSR" id="PIRSR601765-1"/>
    </source>
</evidence>
<dbReference type="PANTHER" id="PTHR11814">
    <property type="entry name" value="SULFATE TRANSPORTER"/>
    <property type="match status" value="1"/>
</dbReference>
<dbReference type="Pfam" id="PF00484">
    <property type="entry name" value="Pro_CA"/>
    <property type="match status" value="1"/>
</dbReference>
<reference evidence="13 14" key="1">
    <citation type="submission" date="2016-10" db="EMBL/GenBank/DDBJ databases">
        <authorList>
            <person name="de Groot N.N."/>
        </authorList>
    </citation>
    <scope>NUCLEOTIDE SEQUENCE [LARGE SCALE GENOMIC DNA]</scope>
    <source>
        <strain evidence="13 14">DSM 44892</strain>
    </source>
</reference>
<proteinExistence type="inferred from homology"/>
<evidence type="ECO:0000256" key="7">
    <source>
        <dbReference type="ARBA" id="ARBA00023136"/>
    </source>
</evidence>
<comment type="function">
    <text evidence="9">Catalyzes the reversible hydration of carbon dioxide to form bicarbonate.</text>
</comment>
<dbReference type="RefSeq" id="WP_083342978.1">
    <property type="nucleotide sequence ID" value="NZ_CP048813.1"/>
</dbReference>
<dbReference type="GO" id="GO:0004089">
    <property type="term" value="F:carbonate dehydratase activity"/>
    <property type="evidence" value="ECO:0007669"/>
    <property type="project" value="UniProtKB-EC"/>
</dbReference>
<dbReference type="InterPro" id="IPR001765">
    <property type="entry name" value="Carbonic_anhydrase"/>
</dbReference>
<dbReference type="GO" id="GO:0016020">
    <property type="term" value="C:membrane"/>
    <property type="evidence" value="ECO:0007669"/>
    <property type="project" value="UniProtKB-SubCell"/>
</dbReference>
<keyword evidence="14" id="KW-1185">Reference proteome</keyword>
<feature type="binding site" evidence="11">
    <location>
        <position position="585"/>
    </location>
    <ligand>
        <name>Zn(2+)</name>
        <dbReference type="ChEBI" id="CHEBI:29105"/>
    </ligand>
</feature>
<dbReference type="AlphaFoldDB" id="A0A1G8GHT3"/>
<dbReference type="OrthoDB" id="9771198at2"/>
<comment type="cofactor">
    <cofactor evidence="11">
        <name>Zn(2+)</name>
        <dbReference type="ChEBI" id="CHEBI:29105"/>
    </cofactor>
    <text evidence="11">Binds 1 zinc ion per subunit.</text>
</comment>
<dbReference type="EMBL" id="FNDN01000004">
    <property type="protein sequence ID" value="SDH93890.1"/>
    <property type="molecule type" value="Genomic_DNA"/>
</dbReference>
<dbReference type="PROSITE" id="PS00705">
    <property type="entry name" value="PROK_CO2_ANHYDRASE_2"/>
    <property type="match status" value="1"/>
</dbReference>
<evidence type="ECO:0000256" key="1">
    <source>
        <dbReference type="ARBA" id="ARBA00004141"/>
    </source>
</evidence>
<evidence type="ECO:0000256" key="3">
    <source>
        <dbReference type="ARBA" id="ARBA00012925"/>
    </source>
</evidence>
<dbReference type="SMART" id="SM00947">
    <property type="entry name" value="Pro_CA"/>
    <property type="match status" value="1"/>
</dbReference>
<dbReference type="Gene3D" id="3.40.1050.10">
    <property type="entry name" value="Carbonic anhydrase"/>
    <property type="match status" value="1"/>
</dbReference>
<dbReference type="GO" id="GO:0055085">
    <property type="term" value="P:transmembrane transport"/>
    <property type="evidence" value="ECO:0007669"/>
    <property type="project" value="InterPro"/>
</dbReference>
<dbReference type="GO" id="GO:0015976">
    <property type="term" value="P:carbon utilization"/>
    <property type="evidence" value="ECO:0007669"/>
    <property type="project" value="InterPro"/>
</dbReference>
<comment type="catalytic activity">
    <reaction evidence="10">
        <text>hydrogencarbonate + H(+) = CO2 + H2O</text>
        <dbReference type="Rhea" id="RHEA:10748"/>
        <dbReference type="ChEBI" id="CHEBI:15377"/>
        <dbReference type="ChEBI" id="CHEBI:15378"/>
        <dbReference type="ChEBI" id="CHEBI:16526"/>
        <dbReference type="ChEBI" id="CHEBI:17544"/>
        <dbReference type="EC" id="4.2.1.1"/>
    </reaction>
</comment>
<keyword evidence="11" id="KW-0479">Metal-binding</keyword>
<evidence type="ECO:0000256" key="8">
    <source>
        <dbReference type="ARBA" id="ARBA00023239"/>
    </source>
</evidence>
<gene>
    <name evidence="13" type="ORF">SAMN05444695_104104</name>
</gene>
<dbReference type="EC" id="4.2.1.1" evidence="3"/>
<keyword evidence="4" id="KW-0812">Transmembrane</keyword>
<evidence type="ECO:0000256" key="5">
    <source>
        <dbReference type="ARBA" id="ARBA00022833"/>
    </source>
</evidence>
<dbReference type="InterPro" id="IPR001902">
    <property type="entry name" value="SLC26A/SulP_fam"/>
</dbReference>
<keyword evidence="5 11" id="KW-0862">Zinc</keyword>
<keyword evidence="6" id="KW-1133">Transmembrane helix</keyword>
<keyword evidence="8" id="KW-0456">Lyase</keyword>
<evidence type="ECO:0000256" key="2">
    <source>
        <dbReference type="ARBA" id="ARBA00006217"/>
    </source>
</evidence>
<sequence length="760" mass="78802">MQTLENADTATVAAPDGRAAAPTLRDRVGIVARYDLPASLVVFLVALPLSLGIAIASDAPVMAGLVAAIVGGVVAGAIGGSPLQVSGPAAGLTVVVAELVATFGWQATCAVTVAAGVLQIVFGLSRVARAALAIAPVVVHAMLAGIGVTIALQQIHVLLGGSSHSSVLENITELPGQLASPQWDSVLIGSLVVVIMLVWKRLPGKLRMIPGPLVAVVVATVVSLLVPMDVPRIALDGSLVDAIALPSMPEGPWLAVATGVLTVALIASVESLLSAVAVDKMHEGPRTNFSRELVGQGSANVVSGAIGGLPVTGVIVRSSTNVAVGARTRASAILHGVWILVFAALLTGLVQRVPMAALAGLLVVIGLQLIKLADITMARRTGDIWVYAVTVAGVVFLNLLEGVLLGLALAVVLLLWRVIRPALEVSEPDAPGAPWRVSVEGPCSFLSLPRLTSLLGRVPPGAEVTIELAVDFLDHASWEAIEEWVKHHRRGGGSVTVETTGPVDVDAVGAAPPRRGTRVAPPPGFAPWRSWQSQVRREHATPPALQPVRAGVAEYHRRGAEQLQSHLGGLRDGQRPDTLFLTCADSRILPNVITSSGPGDLFTIRNVGNLVPGRRADDSVEAALEFALTELGVTSVVVCGHSGCGAMTALLSNEPDSDDTAVREPDGPIDRWLSHAHPSVRAFRSGHPAARDAAGMGFGTIDRLGITNVAVQVQTLQRHPVVGEAFADGRVRVAGLFFDIVSAQVLDVTATGVTRPRELG</sequence>
<dbReference type="PROSITE" id="PS00704">
    <property type="entry name" value="PROK_CO2_ANHYDRASE_1"/>
    <property type="match status" value="1"/>
</dbReference>
<dbReference type="Proteomes" id="UP000183263">
    <property type="component" value="Unassembled WGS sequence"/>
</dbReference>
<accession>A0A1G8GHT3</accession>
<name>A0A1G8GHT3_9NOCA</name>
<dbReference type="InterPro" id="IPR036874">
    <property type="entry name" value="Carbonic_anhydrase_sf"/>
</dbReference>
<comment type="similarity">
    <text evidence="2">Belongs to the beta-class carbonic anhydrase family.</text>
</comment>
<evidence type="ECO:0000256" key="10">
    <source>
        <dbReference type="ARBA" id="ARBA00048348"/>
    </source>
</evidence>
<evidence type="ECO:0000256" key="6">
    <source>
        <dbReference type="ARBA" id="ARBA00022989"/>
    </source>
</evidence>
<dbReference type="GO" id="GO:0008270">
    <property type="term" value="F:zinc ion binding"/>
    <property type="evidence" value="ECO:0007669"/>
    <property type="project" value="InterPro"/>
</dbReference>
<evidence type="ECO:0000313" key="13">
    <source>
        <dbReference type="EMBL" id="SDH93890.1"/>
    </source>
</evidence>
<evidence type="ECO:0000259" key="12">
    <source>
        <dbReference type="Pfam" id="PF00916"/>
    </source>
</evidence>
<feature type="binding site" evidence="11">
    <location>
        <position position="644"/>
    </location>
    <ligand>
        <name>Zn(2+)</name>
        <dbReference type="ChEBI" id="CHEBI:29105"/>
    </ligand>
</feature>
<dbReference type="InterPro" id="IPR011547">
    <property type="entry name" value="SLC26A/SulP_dom"/>
</dbReference>
<evidence type="ECO:0000313" key="14">
    <source>
        <dbReference type="Proteomes" id="UP000183263"/>
    </source>
</evidence>
<comment type="subcellular location">
    <subcellularLocation>
        <location evidence="1">Membrane</location>
        <topology evidence="1">Multi-pass membrane protein</topology>
    </subcellularLocation>
</comment>
<organism evidence="13 14">
    <name type="scientific">Rhodococcus triatomae</name>
    <dbReference type="NCBI Taxonomy" id="300028"/>
    <lineage>
        <taxon>Bacteria</taxon>
        <taxon>Bacillati</taxon>
        <taxon>Actinomycetota</taxon>
        <taxon>Actinomycetes</taxon>
        <taxon>Mycobacteriales</taxon>
        <taxon>Nocardiaceae</taxon>
        <taxon>Rhodococcus</taxon>
    </lineage>
</organism>
<protein>
    <recommendedName>
        <fullName evidence="3">carbonic anhydrase</fullName>
        <ecNumber evidence="3">4.2.1.1</ecNumber>
    </recommendedName>
</protein>
<feature type="binding site" evidence="11">
    <location>
        <position position="641"/>
    </location>
    <ligand>
        <name>Zn(2+)</name>
        <dbReference type="ChEBI" id="CHEBI:29105"/>
    </ligand>
</feature>
<feature type="domain" description="SLC26A/SulP transporter" evidence="12">
    <location>
        <begin position="34"/>
        <end position="383"/>
    </location>
</feature>
<evidence type="ECO:0000256" key="9">
    <source>
        <dbReference type="ARBA" id="ARBA00024993"/>
    </source>
</evidence>